<name>A0A8H3TXC9_9TREE</name>
<protein>
    <recommendedName>
        <fullName evidence="2">FAS1 domain-containing protein</fullName>
    </recommendedName>
</protein>
<keyword evidence="4" id="KW-1185">Reference proteome</keyword>
<dbReference type="OrthoDB" id="286301at2759"/>
<gene>
    <name evidence="3" type="ORF">NliqN6_5728</name>
</gene>
<dbReference type="EMBL" id="BLZA01000040">
    <property type="protein sequence ID" value="GHJ89326.1"/>
    <property type="molecule type" value="Genomic_DNA"/>
</dbReference>
<dbReference type="InterPro" id="IPR036378">
    <property type="entry name" value="FAS1_dom_sf"/>
</dbReference>
<sequence>MRYTATLLSSLSLLAGLISPTVAQSAAQTPVSVECSQSSDFEGFLNALLTTLHYSGNSAFEEVVAEWSETEAGYEVLEGVFTAVSGQEKWTILVPTDGAISAAGLSAPYTNAPALDSILAYHVIPMALPSYDSFNASHYIAESLAPVAASSDVGADLVLQKGSTEGQISVVALNGQSTITGEIAKGGQAGTLGGLTLMSVDAVLPAPASLQEVLITLTKATTGASSSGLSLYTTALNNTKALNTLANLNVTNARGLTIFAPIDAAFTGDQASTSATAWQKVLAGHYTSSQTVYSTAFTPATKLYMSSGNGVSFVTNSTGTYVVSTDASKSSAKIIRSDILLEGGGVLHVVDRLLASTTLETTTAKNGTSSATGGELASGAVRGLATGSPLLVAACLSLATLATVAFGL</sequence>
<feature type="signal peptide" evidence="1">
    <location>
        <begin position="1"/>
        <end position="23"/>
    </location>
</feature>
<evidence type="ECO:0000256" key="1">
    <source>
        <dbReference type="SAM" id="SignalP"/>
    </source>
</evidence>
<accession>A0A8H3TXC9</accession>
<dbReference type="Proteomes" id="UP000620104">
    <property type="component" value="Unassembled WGS sequence"/>
</dbReference>
<evidence type="ECO:0000259" key="2">
    <source>
        <dbReference type="PROSITE" id="PS50213"/>
    </source>
</evidence>
<evidence type="ECO:0000313" key="3">
    <source>
        <dbReference type="EMBL" id="GHJ89326.1"/>
    </source>
</evidence>
<comment type="caution">
    <text evidence="3">The sequence shown here is derived from an EMBL/GenBank/DDBJ whole genome shotgun (WGS) entry which is preliminary data.</text>
</comment>
<feature type="domain" description="FAS1" evidence="2">
    <location>
        <begin position="216"/>
        <end position="354"/>
    </location>
</feature>
<dbReference type="SMART" id="SM00554">
    <property type="entry name" value="FAS1"/>
    <property type="match status" value="2"/>
</dbReference>
<dbReference type="SUPFAM" id="SSF82153">
    <property type="entry name" value="FAS1 domain"/>
    <property type="match status" value="2"/>
</dbReference>
<evidence type="ECO:0000313" key="4">
    <source>
        <dbReference type="Proteomes" id="UP000620104"/>
    </source>
</evidence>
<reference evidence="3" key="1">
    <citation type="submission" date="2020-07" db="EMBL/GenBank/DDBJ databases">
        <title>Draft Genome Sequence of a Deep-Sea Yeast, Naganishia (Cryptococcus) liquefaciens strain N6.</title>
        <authorList>
            <person name="Han Y.W."/>
            <person name="Kajitani R."/>
            <person name="Morimoto H."/>
            <person name="Parhat M."/>
            <person name="Tsubouchi H."/>
            <person name="Bakenova O."/>
            <person name="Ogata M."/>
            <person name="Argunhan B."/>
            <person name="Aoki R."/>
            <person name="Kajiwara S."/>
            <person name="Itoh T."/>
            <person name="Iwasaki H."/>
        </authorList>
    </citation>
    <scope>NUCLEOTIDE SEQUENCE</scope>
    <source>
        <strain evidence="3">N6</strain>
    </source>
</reference>
<dbReference type="Gene3D" id="2.30.180.10">
    <property type="entry name" value="FAS1 domain"/>
    <property type="match status" value="2"/>
</dbReference>
<feature type="domain" description="FAS1" evidence="2">
    <location>
        <begin position="57"/>
        <end position="204"/>
    </location>
</feature>
<keyword evidence="1" id="KW-0732">Signal</keyword>
<dbReference type="AlphaFoldDB" id="A0A8H3TXC9"/>
<proteinExistence type="predicted"/>
<organism evidence="3 4">
    <name type="scientific">Naganishia liquefaciens</name>
    <dbReference type="NCBI Taxonomy" id="104408"/>
    <lineage>
        <taxon>Eukaryota</taxon>
        <taxon>Fungi</taxon>
        <taxon>Dikarya</taxon>
        <taxon>Basidiomycota</taxon>
        <taxon>Agaricomycotina</taxon>
        <taxon>Tremellomycetes</taxon>
        <taxon>Filobasidiales</taxon>
        <taxon>Filobasidiaceae</taxon>
        <taxon>Naganishia</taxon>
    </lineage>
</organism>
<dbReference type="InterPro" id="IPR000782">
    <property type="entry name" value="FAS1_domain"/>
</dbReference>
<dbReference type="PROSITE" id="PS50213">
    <property type="entry name" value="FAS1"/>
    <property type="match status" value="2"/>
</dbReference>
<feature type="chain" id="PRO_5034704548" description="FAS1 domain-containing protein" evidence="1">
    <location>
        <begin position="24"/>
        <end position="408"/>
    </location>
</feature>
<dbReference type="Pfam" id="PF02469">
    <property type="entry name" value="Fasciclin"/>
    <property type="match status" value="2"/>
</dbReference>